<feature type="domain" description="T6SS Phospholipase effector Tle1-like catalytic" evidence="2">
    <location>
        <begin position="18"/>
        <end position="334"/>
    </location>
</feature>
<dbReference type="PANTHER" id="PTHR33840">
    <property type="match status" value="1"/>
</dbReference>
<name>A0A165D9K3_9BASI</name>
<evidence type="ECO:0000313" key="4">
    <source>
        <dbReference type="Proteomes" id="UP000076842"/>
    </source>
</evidence>
<reference evidence="3 4" key="1">
    <citation type="journal article" date="2016" name="Mol. Biol. Evol.">
        <title>Comparative Genomics of Early-Diverging Mushroom-Forming Fungi Provides Insights into the Origins of Lignocellulose Decay Capabilities.</title>
        <authorList>
            <person name="Nagy L.G."/>
            <person name="Riley R."/>
            <person name="Tritt A."/>
            <person name="Adam C."/>
            <person name="Daum C."/>
            <person name="Floudas D."/>
            <person name="Sun H."/>
            <person name="Yadav J.S."/>
            <person name="Pangilinan J."/>
            <person name="Larsson K.H."/>
            <person name="Matsuura K."/>
            <person name="Barry K."/>
            <person name="Labutti K."/>
            <person name="Kuo R."/>
            <person name="Ohm R.A."/>
            <person name="Bhattacharya S.S."/>
            <person name="Shirouzu T."/>
            <person name="Yoshinaga Y."/>
            <person name="Martin F.M."/>
            <person name="Grigoriev I.V."/>
            <person name="Hibbett D.S."/>
        </authorList>
    </citation>
    <scope>NUCLEOTIDE SEQUENCE [LARGE SCALE GENOMIC DNA]</scope>
    <source>
        <strain evidence="3 4">HHB12733</strain>
    </source>
</reference>
<accession>A0A165D9K3</accession>
<evidence type="ECO:0000313" key="3">
    <source>
        <dbReference type="EMBL" id="KZT52345.1"/>
    </source>
</evidence>
<dbReference type="Proteomes" id="UP000076842">
    <property type="component" value="Unassembled WGS sequence"/>
</dbReference>
<feature type="region of interest" description="Disordered" evidence="1">
    <location>
        <begin position="224"/>
        <end position="290"/>
    </location>
</feature>
<sequence length="438" mass="48490">MSSPTAGSTPISLTPAPKRLILCFDGTSNLFDTRNTNVVRLVSYLRKDDVERQQVYYQTGVGTYIQPGYWMPLTVKIAKLFDTAIAWDISSHIMGGYSFLMQNYVPGDKISIFGFSRGAYTARALAGMLHKVGLLTRANQEQVPFAFKMYQTQNANGWDMSDAFKHTFCNQVEVDFLGVWDTVASVGLFRSKDLPFTSSDHHIRVFRHAISLDERRCKFKANQWQEPFSPPNSNAPGGGEPGTLHPRLHGKNKAAKEEAQEKNEKEKRRSPCPHNTLPDGQSRAASVDLGGGKWSTDVGEVWFSGGHGDVGGGCTKNSDPASAARIPLVWMLREIVLADTGIEFDESALAQDGISLPTAATGEAIISTGKNGMLNARAALAEENWVENLDKRYDQDVQAKVSDQLKLARVWWALEVMPFTYRVPVKTSGPDNWRLSPR</sequence>
<gene>
    <name evidence="3" type="ORF">CALCODRAFT_441695</name>
</gene>
<evidence type="ECO:0000256" key="1">
    <source>
        <dbReference type="SAM" id="MobiDB-lite"/>
    </source>
</evidence>
<proteinExistence type="predicted"/>
<feature type="compositionally biased region" description="Basic and acidic residues" evidence="1">
    <location>
        <begin position="254"/>
        <end position="269"/>
    </location>
</feature>
<dbReference type="SUPFAM" id="SSF53474">
    <property type="entry name" value="alpha/beta-Hydrolases"/>
    <property type="match status" value="1"/>
</dbReference>
<dbReference type="InterPro" id="IPR018712">
    <property type="entry name" value="Tle1-like_cat"/>
</dbReference>
<dbReference type="InterPro" id="IPR029058">
    <property type="entry name" value="AB_hydrolase_fold"/>
</dbReference>
<feature type="compositionally biased region" description="Polar residues" evidence="1">
    <location>
        <begin position="224"/>
        <end position="235"/>
    </location>
</feature>
<evidence type="ECO:0000259" key="2">
    <source>
        <dbReference type="Pfam" id="PF09994"/>
    </source>
</evidence>
<dbReference type="STRING" id="1353952.A0A165D9K3"/>
<dbReference type="EMBL" id="KV424069">
    <property type="protein sequence ID" value="KZT52345.1"/>
    <property type="molecule type" value="Genomic_DNA"/>
</dbReference>
<protein>
    <recommendedName>
        <fullName evidence="2">T6SS Phospholipase effector Tle1-like catalytic domain-containing protein</fullName>
    </recommendedName>
</protein>
<keyword evidence="4" id="KW-1185">Reference proteome</keyword>
<dbReference type="AlphaFoldDB" id="A0A165D9K3"/>
<dbReference type="PANTHER" id="PTHR33840:SF2">
    <property type="entry name" value="TLE1 PHOSPHOLIPASE DOMAIN-CONTAINING PROTEIN"/>
    <property type="match status" value="1"/>
</dbReference>
<dbReference type="InParanoid" id="A0A165D9K3"/>
<dbReference type="Pfam" id="PF09994">
    <property type="entry name" value="T6SS_Tle1-like_cat"/>
    <property type="match status" value="1"/>
</dbReference>
<dbReference type="OrthoDB" id="3162439at2759"/>
<organism evidence="3 4">
    <name type="scientific">Calocera cornea HHB12733</name>
    <dbReference type="NCBI Taxonomy" id="1353952"/>
    <lineage>
        <taxon>Eukaryota</taxon>
        <taxon>Fungi</taxon>
        <taxon>Dikarya</taxon>
        <taxon>Basidiomycota</taxon>
        <taxon>Agaricomycotina</taxon>
        <taxon>Dacrymycetes</taxon>
        <taxon>Dacrymycetales</taxon>
        <taxon>Dacrymycetaceae</taxon>
        <taxon>Calocera</taxon>
    </lineage>
</organism>